<dbReference type="EMBL" id="PDLN01000002">
    <property type="protein sequence ID" value="RDW92273.1"/>
    <property type="molecule type" value="Genomic_DNA"/>
</dbReference>
<dbReference type="PANTHER" id="PTHR45629">
    <property type="entry name" value="SNF2/RAD54 FAMILY MEMBER"/>
    <property type="match status" value="1"/>
</dbReference>
<dbReference type="InterPro" id="IPR038718">
    <property type="entry name" value="SNF2-like_sf"/>
</dbReference>
<feature type="compositionally biased region" description="Basic and acidic residues" evidence="6">
    <location>
        <begin position="64"/>
        <end position="83"/>
    </location>
</feature>
<dbReference type="Pfam" id="PF02894">
    <property type="entry name" value="GFO_IDH_MocA_C"/>
    <property type="match status" value="1"/>
</dbReference>
<gene>
    <name evidence="9" type="ORF">BP5796_01667</name>
</gene>
<evidence type="ECO:0000259" key="8">
    <source>
        <dbReference type="PROSITE" id="PS51194"/>
    </source>
</evidence>
<feature type="compositionally biased region" description="Polar residues" evidence="6">
    <location>
        <begin position="31"/>
        <end position="49"/>
    </location>
</feature>
<dbReference type="Pfam" id="PF00176">
    <property type="entry name" value="SNF2-rel_dom"/>
    <property type="match status" value="1"/>
</dbReference>
<dbReference type="Gene3D" id="3.40.50.300">
    <property type="entry name" value="P-loop containing nucleotide triphosphate hydrolases"/>
    <property type="match status" value="1"/>
</dbReference>
<keyword evidence="2" id="KW-0547">Nucleotide-binding</keyword>
<keyword evidence="10" id="KW-1185">Reference proteome</keyword>
<dbReference type="FunFam" id="3.40.50.10810:FF:000019">
    <property type="entry name" value="DNA excision repair protein ERCC-6-like 2 isoform X1"/>
    <property type="match status" value="1"/>
</dbReference>
<dbReference type="InterPro" id="IPR004104">
    <property type="entry name" value="Gfo/Idh/MocA-like_OxRdtase_C"/>
</dbReference>
<proteinExistence type="predicted"/>
<dbReference type="PROSITE" id="PS51192">
    <property type="entry name" value="HELICASE_ATP_BIND_1"/>
    <property type="match status" value="1"/>
</dbReference>
<evidence type="ECO:0000313" key="9">
    <source>
        <dbReference type="EMBL" id="RDW92273.1"/>
    </source>
</evidence>
<keyword evidence="4" id="KW-0067">ATP-binding</keyword>
<dbReference type="Pfam" id="PF14773">
    <property type="entry name" value="VIGSSK"/>
    <property type="match status" value="1"/>
</dbReference>
<dbReference type="Proteomes" id="UP000256328">
    <property type="component" value="Unassembled WGS sequence"/>
</dbReference>
<dbReference type="SUPFAM" id="SSF55347">
    <property type="entry name" value="Glyceraldehyde-3-phosphate dehydrogenase-like, C-terminal domain"/>
    <property type="match status" value="1"/>
</dbReference>
<dbReference type="InterPro" id="IPR029256">
    <property type="entry name" value="Heliccase-ass-bd"/>
</dbReference>
<dbReference type="GO" id="GO:0005524">
    <property type="term" value="F:ATP binding"/>
    <property type="evidence" value="ECO:0007669"/>
    <property type="project" value="InterPro"/>
</dbReference>
<reference evidence="9 10" key="1">
    <citation type="journal article" date="2018" name="IMA Fungus">
        <title>IMA Genome-F 9: Draft genome sequence of Annulohypoxylon stygium, Aspergillus mulundensis, Berkeleyomyces basicola (syn. Thielaviopsis basicola), Ceratocystis smalleyi, two Cercospora beticola strains, Coleophoma cylindrospora, Fusarium fracticaudum, Phialophora cf. hyalina, and Morchella septimelata.</title>
        <authorList>
            <person name="Wingfield B.D."/>
            <person name="Bills G.F."/>
            <person name="Dong Y."/>
            <person name="Huang W."/>
            <person name="Nel W.J."/>
            <person name="Swalarsk-Parry B.S."/>
            <person name="Vaghefi N."/>
            <person name="Wilken P.M."/>
            <person name="An Z."/>
            <person name="de Beer Z.W."/>
            <person name="De Vos L."/>
            <person name="Chen L."/>
            <person name="Duong T.A."/>
            <person name="Gao Y."/>
            <person name="Hammerbacher A."/>
            <person name="Kikkert J.R."/>
            <person name="Li Y."/>
            <person name="Li H."/>
            <person name="Li K."/>
            <person name="Li Q."/>
            <person name="Liu X."/>
            <person name="Ma X."/>
            <person name="Naidoo K."/>
            <person name="Pethybridge S.J."/>
            <person name="Sun J."/>
            <person name="Steenkamp E.T."/>
            <person name="van der Nest M.A."/>
            <person name="van Wyk S."/>
            <person name="Wingfield M.J."/>
            <person name="Xiong C."/>
            <person name="Yue Q."/>
            <person name="Zhang X."/>
        </authorList>
    </citation>
    <scope>NUCLEOTIDE SEQUENCE [LARGE SCALE GENOMIC DNA]</scope>
    <source>
        <strain evidence="9 10">BP5796</strain>
    </source>
</reference>
<dbReference type="SUPFAM" id="SSF52540">
    <property type="entry name" value="P-loop containing nucleoside triphosphate hydrolases"/>
    <property type="match status" value="2"/>
</dbReference>
<feature type="compositionally biased region" description="Acidic residues" evidence="6">
    <location>
        <begin position="11"/>
        <end position="20"/>
    </location>
</feature>
<evidence type="ECO:0000259" key="7">
    <source>
        <dbReference type="PROSITE" id="PS51192"/>
    </source>
</evidence>
<evidence type="ECO:0000256" key="6">
    <source>
        <dbReference type="SAM" id="MobiDB-lite"/>
    </source>
</evidence>
<evidence type="ECO:0000256" key="5">
    <source>
        <dbReference type="ARBA" id="ARBA00023242"/>
    </source>
</evidence>
<dbReference type="Gene3D" id="3.40.50.10810">
    <property type="entry name" value="Tandem AAA-ATPase domain"/>
    <property type="match status" value="1"/>
</dbReference>
<sequence length="1422" mass="159695">MSHIRRAGVYEQEETTDEENLDGKHGRGRASITTDEYIQNITGTRSSEATDSDVEFMSELPIAPEHKTDHKSENNDQASDHEQGGGTIANVENTSLRSRDKGKRKAGVKIEFSDDDGNTYENFKNRKALKRKKTAVLKKKFNTKLKAAKAVSAKGEGSKNTAAILRDDEDYGFMEDDLPEYIQERRKEFDTRYLKLQVGGLRLPPSYDDMEFSDDEKIAEIEERPIFPESIRPSRPYEDIELPLSLGIIPASIAQYLRDYQVKGVEFMHELFVYQRGGILGDDMGLGKTVQVAAFLTAVFGKTGDIRDWKRMRKMRRANPPRWYPRVMVICPGSLIENWKAELGRWGWWHVEAFHGDRKDAVYESAQSGRLEIMVTTYTTYKLHKDRLNLISWDCVVADECHQLKERNSETTQAMNDLNALCRIGLTGTAIQNKYEELWTLLNWTNPGRFGPISTWKSSISDPLRIGQSHDATNYQLKRARETAEKLVKNLLPQFFLRRMKSLIAHQLPKKTDRVVFCPLTDIQRDAYIRYLDSELIECVKYSADPCECDSGKKRGQCCYVRIPGTETKWQALVFPAISTLQKLSNHLALMLPNTSDPQDKQARDLENLKEMLPDDWRKLYENRDSLLNLANPKFCGKWAILKKLLAFWHSNGDKVLIFSHSVKLLRMLEIMFRNTSYNVSFLSGELSYEERQRVVDDFNSDPNQFVFLISTKAGGVGLNITSANKVVIMDPNWNPSYDLQAQDRAYRIGQLRDVEVFRLISAGTVEETVYARQIYKQQQANIGYTASLERRYFKGVQNTKDQQGEIFGLRNLLTFHDDDILLQEIINKTNVAEAKAGVKMTDVDMDDMLDDDDNPLRVDDDDGNGAMSQLAAFLGEVGDKKRGAKSRPKQSNPIQAILASAGVQYTHENSEVVGSSKVEAQLSRRAGEAGNDVGLGDERLFAESQPAIGGIQYVYHPPEEVMMRQFCSMAKTFGFASATEFALVVEGWTQKQRTDCLNRFYQRRNQQCLELNMHEPSQVGGHDTELESDAPRRSSVPQLLPRIFENSELYNFILKAVRFNSNRKTITMSIGVAIIGSGIFAQEEHLPAVLACPDLTLKAIFSRSLKSAQSLRSAVPSGSTASVPDLYSADSGSGKTFHDLLLRDDIQAVILALPILSQPEFIEAALIAGKHVLSEKPIAADLARAKHLLDFYKGGKGKAGATWSIAENFRYLESFEFARQECRRLGRVLGFRVKVFNNVKVGDKYFETSWRKKPEYQGGFLLDGGVHFVAGTRLLLGDDAKPVALSAFTTLLREHLPPVDTVNSIWQTSSGVSGTFSASFGTTLSGSEYVVACENGSVAVRRSTITVIEGLEKDGKSTVTSFDSEGSGVKQEVKAWAEALVKGTSNEAQSPEQAMADLEILESMLKSGEATGKVVELKFQI</sequence>
<dbReference type="InterPro" id="IPR036291">
    <property type="entry name" value="NAD(P)-bd_dom_sf"/>
</dbReference>
<dbReference type="InterPro" id="IPR014001">
    <property type="entry name" value="Helicase_ATP-bd"/>
</dbReference>
<feature type="domain" description="Helicase ATP-binding" evidence="7">
    <location>
        <begin position="269"/>
        <end position="448"/>
    </location>
</feature>
<feature type="domain" description="Helicase C-terminal" evidence="8">
    <location>
        <begin position="641"/>
        <end position="794"/>
    </location>
</feature>
<evidence type="ECO:0000256" key="2">
    <source>
        <dbReference type="ARBA" id="ARBA00022741"/>
    </source>
</evidence>
<dbReference type="Gene3D" id="3.30.360.10">
    <property type="entry name" value="Dihydrodipicolinate Reductase, domain 2"/>
    <property type="match status" value="1"/>
</dbReference>
<dbReference type="OrthoDB" id="413460at2759"/>
<dbReference type="InterPro" id="IPR050496">
    <property type="entry name" value="SNF2_RAD54_helicase_repair"/>
</dbReference>
<comment type="caution">
    <text evidence="9">The sequence shown here is derived from an EMBL/GenBank/DDBJ whole genome shotgun (WGS) entry which is preliminary data.</text>
</comment>
<dbReference type="SUPFAM" id="SSF51735">
    <property type="entry name" value="NAD(P)-binding Rossmann-fold domains"/>
    <property type="match status" value="1"/>
</dbReference>
<dbReference type="PANTHER" id="PTHR45629:SF7">
    <property type="entry name" value="DNA EXCISION REPAIR PROTEIN ERCC-6-RELATED"/>
    <property type="match status" value="1"/>
</dbReference>
<evidence type="ECO:0000256" key="4">
    <source>
        <dbReference type="ARBA" id="ARBA00022840"/>
    </source>
</evidence>
<dbReference type="InterPro" id="IPR001650">
    <property type="entry name" value="Helicase_C-like"/>
</dbReference>
<dbReference type="GO" id="GO:0005634">
    <property type="term" value="C:nucleus"/>
    <property type="evidence" value="ECO:0007669"/>
    <property type="project" value="UniProtKB-SubCell"/>
</dbReference>
<dbReference type="InterPro" id="IPR027417">
    <property type="entry name" value="P-loop_NTPase"/>
</dbReference>
<feature type="region of interest" description="Disordered" evidence="6">
    <location>
        <begin position="1"/>
        <end position="106"/>
    </location>
</feature>
<name>A0A3D8T135_9HELO</name>
<dbReference type="Pfam" id="PF25806">
    <property type="entry name" value="RHH_ERCC6L2"/>
    <property type="match status" value="1"/>
</dbReference>
<dbReference type="SMART" id="SM00490">
    <property type="entry name" value="HELICc"/>
    <property type="match status" value="1"/>
</dbReference>
<comment type="subcellular location">
    <subcellularLocation>
        <location evidence="1">Nucleus</location>
    </subcellularLocation>
</comment>
<organism evidence="9 10">
    <name type="scientific">Coleophoma crateriformis</name>
    <dbReference type="NCBI Taxonomy" id="565419"/>
    <lineage>
        <taxon>Eukaryota</taxon>
        <taxon>Fungi</taxon>
        <taxon>Dikarya</taxon>
        <taxon>Ascomycota</taxon>
        <taxon>Pezizomycotina</taxon>
        <taxon>Leotiomycetes</taxon>
        <taxon>Helotiales</taxon>
        <taxon>Dermateaceae</taxon>
        <taxon>Coleophoma</taxon>
    </lineage>
</organism>
<dbReference type="CDD" id="cd18793">
    <property type="entry name" value="SF2_C_SNF"/>
    <property type="match status" value="1"/>
</dbReference>
<evidence type="ECO:0000256" key="1">
    <source>
        <dbReference type="ARBA" id="ARBA00004123"/>
    </source>
</evidence>
<evidence type="ECO:0000313" key="10">
    <source>
        <dbReference type="Proteomes" id="UP000256328"/>
    </source>
</evidence>
<dbReference type="SMART" id="SM00487">
    <property type="entry name" value="DEXDc"/>
    <property type="match status" value="1"/>
</dbReference>
<dbReference type="InterPro" id="IPR057931">
    <property type="entry name" value="RHH_ERCC6L2"/>
</dbReference>
<dbReference type="Gene3D" id="3.40.50.720">
    <property type="entry name" value="NAD(P)-binding Rossmann-like Domain"/>
    <property type="match status" value="1"/>
</dbReference>
<dbReference type="Pfam" id="PF01408">
    <property type="entry name" value="GFO_IDH_MocA"/>
    <property type="match status" value="1"/>
</dbReference>
<keyword evidence="5" id="KW-0539">Nucleus</keyword>
<protein>
    <submittedName>
        <fullName evidence="9">Uncharacterized protein</fullName>
    </submittedName>
</protein>
<evidence type="ECO:0000256" key="3">
    <source>
        <dbReference type="ARBA" id="ARBA00022801"/>
    </source>
</evidence>
<dbReference type="Pfam" id="PF00271">
    <property type="entry name" value="Helicase_C"/>
    <property type="match status" value="1"/>
</dbReference>
<dbReference type="InterPro" id="IPR000330">
    <property type="entry name" value="SNF2_N"/>
</dbReference>
<dbReference type="InterPro" id="IPR049730">
    <property type="entry name" value="SNF2/RAD54-like_C"/>
</dbReference>
<dbReference type="InterPro" id="IPR000683">
    <property type="entry name" value="Gfo/Idh/MocA-like_OxRdtase_N"/>
</dbReference>
<dbReference type="PROSITE" id="PS51194">
    <property type="entry name" value="HELICASE_CTER"/>
    <property type="match status" value="1"/>
</dbReference>
<dbReference type="GO" id="GO:0016787">
    <property type="term" value="F:hydrolase activity"/>
    <property type="evidence" value="ECO:0007669"/>
    <property type="project" value="UniProtKB-KW"/>
</dbReference>
<keyword evidence="3" id="KW-0378">Hydrolase</keyword>
<accession>A0A3D8T135</accession>